<dbReference type="EMBL" id="JBIHSN010000002">
    <property type="protein sequence ID" value="MFH0265588.1"/>
    <property type="molecule type" value="Genomic_DNA"/>
</dbReference>
<dbReference type="Proteomes" id="UP001607151">
    <property type="component" value="Unassembled WGS sequence"/>
</dbReference>
<dbReference type="PROSITE" id="PS50042">
    <property type="entry name" value="CNMP_BINDING_3"/>
    <property type="match status" value="1"/>
</dbReference>
<reference evidence="5 6" key="1">
    <citation type="submission" date="2024-10" db="EMBL/GenBank/DDBJ databases">
        <authorList>
            <person name="Yibar A."/>
            <person name="Saticioglu I.B."/>
            <person name="Duman M."/>
            <person name="Ajmi N."/>
            <person name="Gurler F."/>
            <person name="Ay H."/>
            <person name="Onuk E."/>
            <person name="Guler S."/>
            <person name="Romalde J.L."/>
        </authorList>
    </citation>
    <scope>NUCLEOTIDE SEQUENCE [LARGE SCALE GENOMIC DNA]</scope>
    <source>
        <strain evidence="5 6">14-MA-B</strain>
    </source>
</reference>
<dbReference type="Gene3D" id="2.60.120.10">
    <property type="entry name" value="Jelly Rolls"/>
    <property type="match status" value="1"/>
</dbReference>
<dbReference type="SUPFAM" id="SSF51206">
    <property type="entry name" value="cAMP-binding domain-like"/>
    <property type="match status" value="1"/>
</dbReference>
<dbReference type="Pfam" id="PF13545">
    <property type="entry name" value="HTH_Crp_2"/>
    <property type="match status" value="1"/>
</dbReference>
<accession>A0ABW7IYN3</accession>
<comment type="caution">
    <text evidence="5">The sequence shown here is derived from an EMBL/GenBank/DDBJ whole genome shotgun (WGS) entry which is preliminary data.</text>
</comment>
<protein>
    <submittedName>
        <fullName evidence="5">Crp/Fnr family transcriptional regulator</fullName>
    </submittedName>
</protein>
<evidence type="ECO:0000313" key="5">
    <source>
        <dbReference type="EMBL" id="MFH0265588.1"/>
    </source>
</evidence>
<keyword evidence="2" id="KW-0238">DNA-binding</keyword>
<gene>
    <name evidence="5" type="ORF">ACGRQ9_08815</name>
</gene>
<feature type="domain" description="Cyclic nucleotide-binding" evidence="4">
    <location>
        <begin position="1"/>
        <end position="104"/>
    </location>
</feature>
<evidence type="ECO:0000259" key="4">
    <source>
        <dbReference type="PROSITE" id="PS50042"/>
    </source>
</evidence>
<proteinExistence type="predicted"/>
<name>A0ABW7IYN3_9VIBR</name>
<dbReference type="CDD" id="cd00038">
    <property type="entry name" value="CAP_ED"/>
    <property type="match status" value="1"/>
</dbReference>
<organism evidence="5 6">
    <name type="scientific">Vibrio rumoiensis</name>
    <dbReference type="NCBI Taxonomy" id="76258"/>
    <lineage>
        <taxon>Bacteria</taxon>
        <taxon>Pseudomonadati</taxon>
        <taxon>Pseudomonadota</taxon>
        <taxon>Gammaproteobacteria</taxon>
        <taxon>Vibrionales</taxon>
        <taxon>Vibrionaceae</taxon>
        <taxon>Vibrio</taxon>
    </lineage>
</organism>
<evidence type="ECO:0000256" key="2">
    <source>
        <dbReference type="ARBA" id="ARBA00023125"/>
    </source>
</evidence>
<sequence>MGIEHFEKNTEIVRQGDRNSDIGILADGELEIIYQSPQNQIIPISKIKPLGWFGESALSQNSPLVSVKTTQDSSIIFISKDALMHVMSKDTAIMNNVMKCLADRITSISRFALTYIDNDTLSKIGKQILNQVEMFSPYSCSSEVIELRLTKSDIAALIGQTRQSIIPYLNQYSDLKLLTFGYGTVKINNIDKLKVYIDGLAS</sequence>
<evidence type="ECO:0000256" key="1">
    <source>
        <dbReference type="ARBA" id="ARBA00023015"/>
    </source>
</evidence>
<dbReference type="InterPro" id="IPR014710">
    <property type="entry name" value="RmlC-like_jellyroll"/>
</dbReference>
<dbReference type="InterPro" id="IPR018490">
    <property type="entry name" value="cNMP-bd_dom_sf"/>
</dbReference>
<dbReference type="InterPro" id="IPR012318">
    <property type="entry name" value="HTH_CRP"/>
</dbReference>
<dbReference type="Pfam" id="PF00027">
    <property type="entry name" value="cNMP_binding"/>
    <property type="match status" value="1"/>
</dbReference>
<evidence type="ECO:0000313" key="6">
    <source>
        <dbReference type="Proteomes" id="UP001607151"/>
    </source>
</evidence>
<evidence type="ECO:0000256" key="3">
    <source>
        <dbReference type="ARBA" id="ARBA00023163"/>
    </source>
</evidence>
<dbReference type="Gene3D" id="1.10.10.10">
    <property type="entry name" value="Winged helix-like DNA-binding domain superfamily/Winged helix DNA-binding domain"/>
    <property type="match status" value="1"/>
</dbReference>
<keyword evidence="1" id="KW-0805">Transcription regulation</keyword>
<keyword evidence="6" id="KW-1185">Reference proteome</keyword>
<dbReference type="InterPro" id="IPR000595">
    <property type="entry name" value="cNMP-bd_dom"/>
</dbReference>
<dbReference type="InterPro" id="IPR036388">
    <property type="entry name" value="WH-like_DNA-bd_sf"/>
</dbReference>
<dbReference type="InterPro" id="IPR036390">
    <property type="entry name" value="WH_DNA-bd_sf"/>
</dbReference>
<keyword evidence="3" id="KW-0804">Transcription</keyword>
<dbReference type="SUPFAM" id="SSF46785">
    <property type="entry name" value="Winged helix' DNA-binding domain"/>
    <property type="match status" value="1"/>
</dbReference>
<dbReference type="RefSeq" id="WP_394607724.1">
    <property type="nucleotide sequence ID" value="NZ_JBIHSN010000002.1"/>
</dbReference>